<evidence type="ECO:0000256" key="1">
    <source>
        <dbReference type="ARBA" id="ARBA00023015"/>
    </source>
</evidence>
<dbReference type="InterPro" id="IPR037923">
    <property type="entry name" value="HTH-like"/>
</dbReference>
<dbReference type="Gene3D" id="2.60.120.10">
    <property type="entry name" value="Jelly Rolls"/>
    <property type="match status" value="1"/>
</dbReference>
<dbReference type="InterPro" id="IPR018060">
    <property type="entry name" value="HTH_AraC"/>
</dbReference>
<accession>A0ABU1NP24</accession>
<dbReference type="InterPro" id="IPR018062">
    <property type="entry name" value="HTH_AraC-typ_CS"/>
</dbReference>
<evidence type="ECO:0000256" key="2">
    <source>
        <dbReference type="ARBA" id="ARBA00023125"/>
    </source>
</evidence>
<proteinExistence type="predicted"/>
<dbReference type="SUPFAM" id="SSF51215">
    <property type="entry name" value="Regulatory protein AraC"/>
    <property type="match status" value="1"/>
</dbReference>
<evidence type="ECO:0000313" key="5">
    <source>
        <dbReference type="EMBL" id="MDR6549226.1"/>
    </source>
</evidence>
<dbReference type="InterPro" id="IPR003313">
    <property type="entry name" value="AraC-bd"/>
</dbReference>
<evidence type="ECO:0000259" key="4">
    <source>
        <dbReference type="PROSITE" id="PS01124"/>
    </source>
</evidence>
<keyword evidence="2" id="KW-0238">DNA-binding</keyword>
<sequence length="289" mass="33611">MISTYLAQFDQHVHFQHATRKPPFNVHFHLHKGCEIFFLIRGDVNYFVEKTVYPLQYGDLIITNEHEIHKPALTTDAMYERVTIEFNPALLAYFQTETLLPLQCFYNRPLGENNKISLTEQETSSLVDLFHKYDYTNKHPSAGDTLLKLGYLLEIISLVQRYFETNNEKELGVGLPVRLTPILAYLNQHLAEDLSLELLEKKFYISRYHLSRLFKKHTGSTIHEYIVYKRIALAKKLLKDGANVTEACLGSGFNDYTGFLRMFKKKAGVLPKHYAKQVSIQESRQMRES</sequence>
<dbReference type="PROSITE" id="PS00041">
    <property type="entry name" value="HTH_ARAC_FAMILY_1"/>
    <property type="match status" value="1"/>
</dbReference>
<dbReference type="InterPro" id="IPR014710">
    <property type="entry name" value="RmlC-like_jellyroll"/>
</dbReference>
<dbReference type="SUPFAM" id="SSF46689">
    <property type="entry name" value="Homeodomain-like"/>
    <property type="match status" value="2"/>
</dbReference>
<name>A0ABU1NP24_9BACL</name>
<gene>
    <name evidence="5" type="ORF">J2736_000409</name>
</gene>
<keyword evidence="6" id="KW-1185">Reference proteome</keyword>
<dbReference type="Pfam" id="PF12833">
    <property type="entry name" value="HTH_18"/>
    <property type="match status" value="1"/>
</dbReference>
<keyword evidence="1" id="KW-0805">Transcription regulation</keyword>
<dbReference type="EMBL" id="JAVDSB010000001">
    <property type="protein sequence ID" value="MDR6549226.1"/>
    <property type="molecule type" value="Genomic_DNA"/>
</dbReference>
<dbReference type="SMART" id="SM00342">
    <property type="entry name" value="HTH_ARAC"/>
    <property type="match status" value="1"/>
</dbReference>
<dbReference type="RefSeq" id="WP_310223035.1">
    <property type="nucleotide sequence ID" value="NZ_JAVDSB010000001.1"/>
</dbReference>
<dbReference type="PANTHER" id="PTHR43280:SF34">
    <property type="entry name" value="ARAC-FAMILY TRANSCRIPTIONAL REGULATOR"/>
    <property type="match status" value="1"/>
</dbReference>
<reference evidence="5 6" key="1">
    <citation type="submission" date="2023-07" db="EMBL/GenBank/DDBJ databases">
        <title>Sorghum-associated microbial communities from plants grown in Nebraska, USA.</title>
        <authorList>
            <person name="Schachtman D."/>
        </authorList>
    </citation>
    <scope>NUCLEOTIDE SEQUENCE [LARGE SCALE GENOMIC DNA]</scope>
    <source>
        <strain evidence="5 6">CC258</strain>
    </source>
</reference>
<keyword evidence="3" id="KW-0804">Transcription</keyword>
<dbReference type="Gene3D" id="1.10.10.60">
    <property type="entry name" value="Homeodomain-like"/>
    <property type="match status" value="2"/>
</dbReference>
<evidence type="ECO:0000256" key="3">
    <source>
        <dbReference type="ARBA" id="ARBA00023163"/>
    </source>
</evidence>
<dbReference type="Proteomes" id="UP001267290">
    <property type="component" value="Unassembled WGS sequence"/>
</dbReference>
<dbReference type="PANTHER" id="PTHR43280">
    <property type="entry name" value="ARAC-FAMILY TRANSCRIPTIONAL REGULATOR"/>
    <property type="match status" value="1"/>
</dbReference>
<feature type="domain" description="HTH araC/xylS-type" evidence="4">
    <location>
        <begin position="180"/>
        <end position="277"/>
    </location>
</feature>
<dbReference type="PROSITE" id="PS01124">
    <property type="entry name" value="HTH_ARAC_FAMILY_2"/>
    <property type="match status" value="1"/>
</dbReference>
<dbReference type="InterPro" id="IPR009057">
    <property type="entry name" value="Homeodomain-like_sf"/>
</dbReference>
<dbReference type="Pfam" id="PF02311">
    <property type="entry name" value="AraC_binding"/>
    <property type="match status" value="1"/>
</dbReference>
<protein>
    <submittedName>
        <fullName evidence="5">AraC-like DNA-binding protein</fullName>
    </submittedName>
</protein>
<comment type="caution">
    <text evidence="5">The sequence shown here is derived from an EMBL/GenBank/DDBJ whole genome shotgun (WGS) entry which is preliminary data.</text>
</comment>
<organism evidence="5 6">
    <name type="scientific">Paenibacillus qinlingensis</name>
    <dbReference type="NCBI Taxonomy" id="1837343"/>
    <lineage>
        <taxon>Bacteria</taxon>
        <taxon>Bacillati</taxon>
        <taxon>Bacillota</taxon>
        <taxon>Bacilli</taxon>
        <taxon>Bacillales</taxon>
        <taxon>Paenibacillaceae</taxon>
        <taxon>Paenibacillus</taxon>
    </lineage>
</organism>
<evidence type="ECO:0000313" key="6">
    <source>
        <dbReference type="Proteomes" id="UP001267290"/>
    </source>
</evidence>